<dbReference type="InterPro" id="IPR000515">
    <property type="entry name" value="MetI-like"/>
</dbReference>
<evidence type="ECO:0000313" key="10">
    <source>
        <dbReference type="Proteomes" id="UP000050265"/>
    </source>
</evidence>
<dbReference type="InterPro" id="IPR025966">
    <property type="entry name" value="OppC_N"/>
</dbReference>
<feature type="transmembrane region" description="Helical" evidence="7">
    <location>
        <begin position="231"/>
        <end position="252"/>
    </location>
</feature>
<name>A0A0P9TE79_PSEAV</name>
<evidence type="ECO:0000259" key="8">
    <source>
        <dbReference type="PROSITE" id="PS50928"/>
    </source>
</evidence>
<feature type="domain" description="ABC transmembrane type-1" evidence="8">
    <location>
        <begin position="106"/>
        <end position="295"/>
    </location>
</feature>
<evidence type="ECO:0000256" key="1">
    <source>
        <dbReference type="ARBA" id="ARBA00004651"/>
    </source>
</evidence>
<comment type="caution">
    <text evidence="9">The sequence shown here is derived from an EMBL/GenBank/DDBJ whole genome shotgun (WGS) entry which is preliminary data.</text>
</comment>
<dbReference type="CDD" id="cd06261">
    <property type="entry name" value="TM_PBP2"/>
    <property type="match status" value="1"/>
</dbReference>
<dbReference type="Proteomes" id="UP000050265">
    <property type="component" value="Unassembled WGS sequence"/>
</dbReference>
<feature type="transmembrane region" description="Helical" evidence="7">
    <location>
        <begin position="110"/>
        <end position="134"/>
    </location>
</feature>
<keyword evidence="2 7" id="KW-0813">Transport</keyword>
<organism evidence="9 10">
    <name type="scientific">Pseudomonas amygdali pv. lachrymans</name>
    <name type="common">Pseudomonas syringae pv. lachrymans</name>
    <dbReference type="NCBI Taxonomy" id="53707"/>
    <lineage>
        <taxon>Bacteria</taxon>
        <taxon>Pseudomonadati</taxon>
        <taxon>Pseudomonadota</taxon>
        <taxon>Gammaproteobacteria</taxon>
        <taxon>Pseudomonadales</taxon>
        <taxon>Pseudomonadaceae</taxon>
        <taxon>Pseudomonas</taxon>
        <taxon>Pseudomonas amygdali</taxon>
    </lineage>
</organism>
<comment type="similarity">
    <text evidence="7">Belongs to the binding-protein-dependent transport system permease family.</text>
</comment>
<gene>
    <name evidence="9" type="ORF">ALO35_04746</name>
</gene>
<evidence type="ECO:0000256" key="5">
    <source>
        <dbReference type="ARBA" id="ARBA00022989"/>
    </source>
</evidence>
<feature type="transmembrane region" description="Helical" evidence="7">
    <location>
        <begin position="45"/>
        <end position="66"/>
    </location>
</feature>
<dbReference type="AlphaFoldDB" id="A0A0P9TE79"/>
<evidence type="ECO:0000256" key="3">
    <source>
        <dbReference type="ARBA" id="ARBA00022475"/>
    </source>
</evidence>
<accession>A0A0P9TE79</accession>
<dbReference type="InterPro" id="IPR035906">
    <property type="entry name" value="MetI-like_sf"/>
</dbReference>
<sequence>MFCGRQRHRRCAGWHDRSANTGGVMSVSVAFDNIVARSGWRRSPALLIGASIIGVLVLVALLAPLLSGFDPNTQNIQERLLPPSATHWLGTDAFGRDLFTRLLYGTRPTLLLVTLVLLLTLPIGLLVGVTAGFYGGWAERILMRLTDIIMAFPQLVLALAFVAILGPGLLNGALALSLTAWPAYARQARAETSVLRNSDYLAAAHLQGIRGMRLLIGHVLPLCLPSVIVRVALNLGGIILAAAGLGFLGLGVEPPTAEWGSMVADGSRVIFDQWWVAAAPGIAILLTSLSFNLLGDGLRDVLDPRHDS</sequence>
<dbReference type="GO" id="GO:0005886">
    <property type="term" value="C:plasma membrane"/>
    <property type="evidence" value="ECO:0007669"/>
    <property type="project" value="UniProtKB-SubCell"/>
</dbReference>
<evidence type="ECO:0000256" key="7">
    <source>
        <dbReference type="RuleBase" id="RU363032"/>
    </source>
</evidence>
<keyword evidence="6 7" id="KW-0472">Membrane</keyword>
<dbReference type="Pfam" id="PF12911">
    <property type="entry name" value="OppC_N"/>
    <property type="match status" value="1"/>
</dbReference>
<keyword evidence="4 7" id="KW-0812">Transmembrane</keyword>
<feature type="transmembrane region" description="Helical" evidence="7">
    <location>
        <begin position="155"/>
        <end position="180"/>
    </location>
</feature>
<dbReference type="PANTHER" id="PTHR43386">
    <property type="entry name" value="OLIGOPEPTIDE TRANSPORT SYSTEM PERMEASE PROTEIN APPC"/>
    <property type="match status" value="1"/>
</dbReference>
<evidence type="ECO:0000256" key="6">
    <source>
        <dbReference type="ARBA" id="ARBA00023136"/>
    </source>
</evidence>
<dbReference type="Pfam" id="PF00528">
    <property type="entry name" value="BPD_transp_1"/>
    <property type="match status" value="1"/>
</dbReference>
<dbReference type="Gene3D" id="1.10.3720.10">
    <property type="entry name" value="MetI-like"/>
    <property type="match status" value="1"/>
</dbReference>
<evidence type="ECO:0000256" key="2">
    <source>
        <dbReference type="ARBA" id="ARBA00022448"/>
    </source>
</evidence>
<proteinExistence type="inferred from homology"/>
<dbReference type="GO" id="GO:0071916">
    <property type="term" value="F:dipeptide transmembrane transporter activity"/>
    <property type="evidence" value="ECO:0007669"/>
    <property type="project" value="TreeGrafter"/>
</dbReference>
<reference evidence="9 10" key="1">
    <citation type="submission" date="2015-09" db="EMBL/GenBank/DDBJ databases">
        <title>Genome announcement of multiple Pseudomonas syringae strains.</title>
        <authorList>
            <person name="Thakur S."/>
            <person name="Wang P.W."/>
            <person name="Gong Y."/>
            <person name="Weir B.S."/>
            <person name="Guttman D.S."/>
        </authorList>
    </citation>
    <scope>NUCLEOTIDE SEQUENCE [LARGE SCALE GENOMIC DNA]</scope>
    <source>
        <strain evidence="9 10">ICMP3507</strain>
    </source>
</reference>
<dbReference type="PATRIC" id="fig|53707.9.peg.1103"/>
<keyword evidence="3" id="KW-1003">Cell membrane</keyword>
<dbReference type="SUPFAM" id="SSF161098">
    <property type="entry name" value="MetI-like"/>
    <property type="match status" value="1"/>
</dbReference>
<keyword evidence="5 7" id="KW-1133">Transmembrane helix</keyword>
<dbReference type="InterPro" id="IPR050366">
    <property type="entry name" value="BP-dependent_transpt_permease"/>
</dbReference>
<dbReference type="PANTHER" id="PTHR43386:SF1">
    <property type="entry name" value="D,D-DIPEPTIDE TRANSPORT SYSTEM PERMEASE PROTEIN DDPC-RELATED"/>
    <property type="match status" value="1"/>
</dbReference>
<evidence type="ECO:0000313" key="9">
    <source>
        <dbReference type="EMBL" id="KPX72579.1"/>
    </source>
</evidence>
<dbReference type="PROSITE" id="PS50928">
    <property type="entry name" value="ABC_TM1"/>
    <property type="match status" value="1"/>
</dbReference>
<dbReference type="EMBL" id="LJQP01000144">
    <property type="protein sequence ID" value="KPX72579.1"/>
    <property type="molecule type" value="Genomic_DNA"/>
</dbReference>
<comment type="subcellular location">
    <subcellularLocation>
        <location evidence="1 7">Cell membrane</location>
        <topology evidence="1 7">Multi-pass membrane protein</topology>
    </subcellularLocation>
</comment>
<protein>
    <submittedName>
        <fullName evidence="9">ABC transporter, permease protein</fullName>
    </submittedName>
</protein>
<feature type="transmembrane region" description="Helical" evidence="7">
    <location>
        <begin position="274"/>
        <end position="295"/>
    </location>
</feature>
<feature type="transmembrane region" description="Helical" evidence="7">
    <location>
        <begin position="200"/>
        <end position="224"/>
    </location>
</feature>
<evidence type="ECO:0000256" key="4">
    <source>
        <dbReference type="ARBA" id="ARBA00022692"/>
    </source>
</evidence>